<dbReference type="EMBL" id="JASBWS010000186">
    <property type="protein sequence ID" value="KAJ9091978.1"/>
    <property type="molecule type" value="Genomic_DNA"/>
</dbReference>
<evidence type="ECO:0000313" key="1">
    <source>
        <dbReference type="EMBL" id="KAJ9091978.1"/>
    </source>
</evidence>
<keyword evidence="2" id="KW-1185">Reference proteome</keyword>
<sequence>MRIPTIPPILLRRTRNMSSLTYTPARRAELVENLREVETSIAAAYASAPHDTRNPSPPRLVAVSKLKPASDILALYDAGHRHFGENYPQELSEKAAILPKDIVWHFIGTLQSNKAKGLVEEVGGGLAVETVGGGKVVGLLEKAMAKRVEGNAGKEGRLNVFIQVNTSHESVKSGVDPLPTTSDTTDLANHELVKLATSIISSPHLNLQGLMTIGSLSSSTSASPNPDFTTLSETRNQLFRYLSSEEGKTHLGPAAAQRIPEKEEHWELSMGMSSDYEQAIRQGSSSVRVGTKIFGERPKKVEVGGVKK</sequence>
<evidence type="ECO:0000313" key="2">
    <source>
        <dbReference type="Proteomes" id="UP001230649"/>
    </source>
</evidence>
<dbReference type="Proteomes" id="UP001230649">
    <property type="component" value="Unassembled WGS sequence"/>
</dbReference>
<protein>
    <submittedName>
        <fullName evidence="1">Uncharacterized protein</fullName>
    </submittedName>
</protein>
<reference evidence="1" key="1">
    <citation type="submission" date="2023-04" db="EMBL/GenBank/DDBJ databases">
        <title>Draft Genome sequencing of Naganishia species isolated from polar environments using Oxford Nanopore Technology.</title>
        <authorList>
            <person name="Leo P."/>
            <person name="Venkateswaran K."/>
        </authorList>
    </citation>
    <scope>NUCLEOTIDE SEQUENCE</scope>
    <source>
        <strain evidence="1">MNA-CCFEE 5262</strain>
    </source>
</reference>
<gene>
    <name evidence="1" type="ORF">QFC20_007489</name>
</gene>
<name>A0ACC2UYQ3_9TREE</name>
<accession>A0ACC2UYQ3</accession>
<proteinExistence type="predicted"/>
<comment type="caution">
    <text evidence="1">The sequence shown here is derived from an EMBL/GenBank/DDBJ whole genome shotgun (WGS) entry which is preliminary data.</text>
</comment>
<organism evidence="1 2">
    <name type="scientific">Naganishia adeliensis</name>
    <dbReference type="NCBI Taxonomy" id="92952"/>
    <lineage>
        <taxon>Eukaryota</taxon>
        <taxon>Fungi</taxon>
        <taxon>Dikarya</taxon>
        <taxon>Basidiomycota</taxon>
        <taxon>Agaricomycotina</taxon>
        <taxon>Tremellomycetes</taxon>
        <taxon>Filobasidiales</taxon>
        <taxon>Filobasidiaceae</taxon>
        <taxon>Naganishia</taxon>
    </lineage>
</organism>